<keyword evidence="1" id="KW-0472">Membrane</keyword>
<feature type="transmembrane region" description="Helical" evidence="1">
    <location>
        <begin position="71"/>
        <end position="88"/>
    </location>
</feature>
<protein>
    <submittedName>
        <fullName evidence="2">Uncharacterized protein</fullName>
    </submittedName>
</protein>
<keyword evidence="1" id="KW-1133">Transmembrane helix</keyword>
<dbReference type="Proteomes" id="UP000598217">
    <property type="component" value="Unassembled WGS sequence"/>
</dbReference>
<name>A0ABR9HDR0_9ACTN</name>
<keyword evidence="3" id="KW-1185">Reference proteome</keyword>
<feature type="transmembrane region" description="Helical" evidence="1">
    <location>
        <begin position="46"/>
        <end position="64"/>
    </location>
</feature>
<gene>
    <name evidence="2" type="ORF">H4W79_001392</name>
</gene>
<evidence type="ECO:0000256" key="1">
    <source>
        <dbReference type="SAM" id="Phobius"/>
    </source>
</evidence>
<accession>A0ABR9HDR0</accession>
<sequence>MRVSFYLVLLFLSLLLLALGLMEENWAYWNGTYFDEYVRLAEYELAHVLVSFSLVLQLLAFRLMWRHRAPLIICASFSVVCFGFLLGVT</sequence>
<dbReference type="RefSeq" id="WP_191273167.1">
    <property type="nucleotide sequence ID" value="NZ_BMXJ01000006.1"/>
</dbReference>
<evidence type="ECO:0000313" key="2">
    <source>
        <dbReference type="EMBL" id="MBE1457178.1"/>
    </source>
</evidence>
<comment type="caution">
    <text evidence="2">The sequence shown here is derived from an EMBL/GenBank/DDBJ whole genome shotgun (WGS) entry which is preliminary data.</text>
</comment>
<organism evidence="2 3">
    <name type="scientific">Nocardiopsis terrae</name>
    <dbReference type="NCBI Taxonomy" id="372655"/>
    <lineage>
        <taxon>Bacteria</taxon>
        <taxon>Bacillati</taxon>
        <taxon>Actinomycetota</taxon>
        <taxon>Actinomycetes</taxon>
        <taxon>Streptosporangiales</taxon>
        <taxon>Nocardiopsidaceae</taxon>
        <taxon>Nocardiopsis</taxon>
    </lineage>
</organism>
<reference evidence="2 3" key="1">
    <citation type="submission" date="2020-10" db="EMBL/GenBank/DDBJ databases">
        <title>Sequencing the genomes of 1000 actinobacteria strains.</title>
        <authorList>
            <person name="Klenk H.-P."/>
        </authorList>
    </citation>
    <scope>NUCLEOTIDE SEQUENCE [LARGE SCALE GENOMIC DNA]</scope>
    <source>
        <strain evidence="2 3">DSM 45157</strain>
    </source>
</reference>
<keyword evidence="1" id="KW-0812">Transmembrane</keyword>
<dbReference type="EMBL" id="JADBDY010000001">
    <property type="protein sequence ID" value="MBE1457178.1"/>
    <property type="molecule type" value="Genomic_DNA"/>
</dbReference>
<evidence type="ECO:0000313" key="3">
    <source>
        <dbReference type="Proteomes" id="UP000598217"/>
    </source>
</evidence>
<proteinExistence type="predicted"/>